<organism evidence="2 3">
    <name type="scientific">Rheinheimera nanhaiensis E407-8</name>
    <dbReference type="NCBI Taxonomy" id="562729"/>
    <lineage>
        <taxon>Bacteria</taxon>
        <taxon>Pseudomonadati</taxon>
        <taxon>Pseudomonadota</taxon>
        <taxon>Gammaproteobacteria</taxon>
        <taxon>Chromatiales</taxon>
        <taxon>Chromatiaceae</taxon>
        <taxon>Rheinheimera</taxon>
    </lineage>
</organism>
<dbReference type="STRING" id="562729.RNAN_0554"/>
<dbReference type="OrthoDB" id="581693at2"/>
<evidence type="ECO:0000313" key="3">
    <source>
        <dbReference type="Proteomes" id="UP000004374"/>
    </source>
</evidence>
<reference evidence="2 3" key="1">
    <citation type="journal article" date="2012" name="J. Bacteriol.">
        <title>Genome Sequence of the Protease-Producing Bacterium Rheinheimera nanhaiensis E407-8T, Isolated from Deep-Sea Sediment of the South China Sea.</title>
        <authorList>
            <person name="Zhang X.-Y."/>
            <person name="Zhang Y.-J."/>
            <person name="Qin Q.-L."/>
            <person name="Xie B.-B."/>
            <person name="Chen X.-L."/>
            <person name="Zhou B.-C."/>
            <person name="Zhang Y.-Z."/>
        </authorList>
    </citation>
    <scope>NUCLEOTIDE SEQUENCE [LARGE SCALE GENOMIC DNA]</scope>
    <source>
        <strain evidence="2 3">E407-8</strain>
    </source>
</reference>
<evidence type="ECO:0000313" key="2">
    <source>
        <dbReference type="EMBL" id="GAB57585.1"/>
    </source>
</evidence>
<feature type="transmembrane region" description="Helical" evidence="1">
    <location>
        <begin position="31"/>
        <end position="50"/>
    </location>
</feature>
<keyword evidence="1" id="KW-0812">Transmembrane</keyword>
<feature type="transmembrane region" description="Helical" evidence="1">
    <location>
        <begin position="178"/>
        <end position="199"/>
    </location>
</feature>
<feature type="transmembrane region" description="Helical" evidence="1">
    <location>
        <begin position="120"/>
        <end position="141"/>
    </location>
</feature>
<comment type="caution">
    <text evidence="2">The sequence shown here is derived from an EMBL/GenBank/DDBJ whole genome shotgun (WGS) entry which is preliminary data.</text>
</comment>
<feature type="transmembrane region" description="Helical" evidence="1">
    <location>
        <begin position="205"/>
        <end position="226"/>
    </location>
</feature>
<dbReference type="InterPro" id="IPR045708">
    <property type="entry name" value="DUF6064"/>
</dbReference>
<dbReference type="AlphaFoldDB" id="I1DU57"/>
<dbReference type="Pfam" id="PF19540">
    <property type="entry name" value="DUF6064"/>
    <property type="match status" value="1"/>
</dbReference>
<protein>
    <recommendedName>
        <fullName evidence="4">MFS transporter permease</fullName>
    </recommendedName>
</protein>
<dbReference type="EMBL" id="BAFK01000002">
    <property type="protein sequence ID" value="GAB57585.1"/>
    <property type="molecule type" value="Genomic_DNA"/>
</dbReference>
<name>I1DU57_9GAMM</name>
<feature type="transmembrane region" description="Helical" evidence="1">
    <location>
        <begin position="57"/>
        <end position="74"/>
    </location>
</feature>
<keyword evidence="3" id="KW-1185">Reference proteome</keyword>
<evidence type="ECO:0000256" key="1">
    <source>
        <dbReference type="SAM" id="Phobius"/>
    </source>
</evidence>
<feature type="transmembrane region" description="Helical" evidence="1">
    <location>
        <begin position="86"/>
        <end position="108"/>
    </location>
</feature>
<gene>
    <name evidence="2" type="ORF">RNAN_0554</name>
</gene>
<keyword evidence="1" id="KW-1133">Transmembrane helix</keyword>
<dbReference type="RefSeq" id="WP_008218513.1">
    <property type="nucleotide sequence ID" value="NZ_BAFK01000002.1"/>
</dbReference>
<evidence type="ECO:0008006" key="4">
    <source>
        <dbReference type="Google" id="ProtNLM"/>
    </source>
</evidence>
<accession>I1DU57</accession>
<keyword evidence="1" id="KW-0472">Membrane</keyword>
<feature type="transmembrane region" description="Helical" evidence="1">
    <location>
        <begin position="153"/>
        <end position="173"/>
    </location>
</feature>
<dbReference type="Proteomes" id="UP000004374">
    <property type="component" value="Unassembled WGS sequence"/>
</dbReference>
<proteinExistence type="predicted"/>
<sequence length="232" mass="25083">MTSYASYQLQDFVPFSAEVYFRLLERISESWWPLHVLSLALGIAAVVLALKNRGRLACLLIAPVWAFVALVFFRQHYAQLNWAANYIAYAFFAQAILLLLPALTGFGLSKSAAATMPGRGAVAIAMGGAIAVTGLIVQPLIALMGASGWQVQVFGIHADPTAITTLGLVLMLLRGWRVWLLAAIPLIWLLLSGLTLWVLQATAAWLLFVVLAAALSACVLLCRFLSAAGRTR</sequence>